<dbReference type="InterPro" id="IPR045865">
    <property type="entry name" value="ACT-like_dom_sf"/>
</dbReference>
<dbReference type="InterPro" id="IPR045739">
    <property type="entry name" value="ACT_dom_pair"/>
</dbReference>
<dbReference type="AlphaFoldDB" id="A0A9D1JDP8"/>
<evidence type="ECO:0000259" key="1">
    <source>
        <dbReference type="Pfam" id="PF19571"/>
    </source>
</evidence>
<dbReference type="PANTHER" id="PTHR40099:SF1">
    <property type="entry name" value="ACETOLACTATE SYNTHASE, SMALL SUBUNIT"/>
    <property type="match status" value="1"/>
</dbReference>
<name>A0A9D1JDP8_9FIRM</name>
<dbReference type="SUPFAM" id="SSF55021">
    <property type="entry name" value="ACT-like"/>
    <property type="match status" value="2"/>
</dbReference>
<evidence type="ECO:0000313" key="2">
    <source>
        <dbReference type="EMBL" id="HIR89040.1"/>
    </source>
</evidence>
<dbReference type="EMBL" id="DVHN01000113">
    <property type="protein sequence ID" value="HIR89040.1"/>
    <property type="molecule type" value="Genomic_DNA"/>
</dbReference>
<reference evidence="2" key="1">
    <citation type="submission" date="2020-10" db="EMBL/GenBank/DDBJ databases">
        <authorList>
            <person name="Gilroy R."/>
        </authorList>
    </citation>
    <scope>NUCLEOTIDE SEQUENCE</scope>
    <source>
        <strain evidence="2">ChiW13-3771</strain>
    </source>
</reference>
<dbReference type="Pfam" id="PF19571">
    <property type="entry name" value="ACT_8"/>
    <property type="match status" value="1"/>
</dbReference>
<protein>
    <submittedName>
        <fullName evidence="2">ACT domain-containing protein</fullName>
    </submittedName>
</protein>
<accession>A0A9D1JDP8</accession>
<sequence length="142" mass="15685">MIVKQVTVSLENRMGSLEEILKILADNDINLTAINLADAGKEGVFRMMASEPEKAQEVLSAKGIPVTLVDVICIRVSHAVGSLYKAMKVLREGGINVDYMYAFANGDDASAVMKCQDLEKAIQLLEDHEMSVFNLEDVYKYL</sequence>
<dbReference type="Proteomes" id="UP000824201">
    <property type="component" value="Unassembled WGS sequence"/>
</dbReference>
<dbReference type="Gene3D" id="3.30.2130.10">
    <property type="entry name" value="VC0802-like"/>
    <property type="match status" value="1"/>
</dbReference>
<organism evidence="2 3">
    <name type="scientific">Candidatus Fimimorpha faecalis</name>
    <dbReference type="NCBI Taxonomy" id="2840824"/>
    <lineage>
        <taxon>Bacteria</taxon>
        <taxon>Bacillati</taxon>
        <taxon>Bacillota</taxon>
        <taxon>Clostridia</taxon>
        <taxon>Eubacteriales</taxon>
        <taxon>Candidatus Fimimorpha</taxon>
    </lineage>
</organism>
<comment type="caution">
    <text evidence="2">The sequence shown here is derived from an EMBL/GenBank/DDBJ whole genome shotgun (WGS) entry which is preliminary data.</text>
</comment>
<feature type="domain" description="ACT" evidence="1">
    <location>
        <begin position="1"/>
        <end position="134"/>
    </location>
</feature>
<evidence type="ECO:0000313" key="3">
    <source>
        <dbReference type="Proteomes" id="UP000824201"/>
    </source>
</evidence>
<gene>
    <name evidence="2" type="ORF">IAC96_08835</name>
</gene>
<proteinExistence type="predicted"/>
<reference evidence="2" key="2">
    <citation type="journal article" date="2021" name="PeerJ">
        <title>Extensive microbial diversity within the chicken gut microbiome revealed by metagenomics and culture.</title>
        <authorList>
            <person name="Gilroy R."/>
            <person name="Ravi A."/>
            <person name="Getino M."/>
            <person name="Pursley I."/>
            <person name="Horton D.L."/>
            <person name="Alikhan N.F."/>
            <person name="Baker D."/>
            <person name="Gharbi K."/>
            <person name="Hall N."/>
            <person name="Watson M."/>
            <person name="Adriaenssens E.M."/>
            <person name="Foster-Nyarko E."/>
            <person name="Jarju S."/>
            <person name="Secka A."/>
            <person name="Antonio M."/>
            <person name="Oren A."/>
            <person name="Chaudhuri R.R."/>
            <person name="La Ragione R."/>
            <person name="Hildebrand F."/>
            <person name="Pallen M.J."/>
        </authorList>
    </citation>
    <scope>NUCLEOTIDE SEQUENCE</scope>
    <source>
        <strain evidence="2">ChiW13-3771</strain>
    </source>
</reference>
<dbReference type="PANTHER" id="PTHR40099">
    <property type="entry name" value="ACETOLACTATE SYNTHASE, SMALL SUBUNIT"/>
    <property type="match status" value="1"/>
</dbReference>